<accession>A0A559TJI3</accession>
<feature type="transmembrane region" description="Helical" evidence="1">
    <location>
        <begin position="58"/>
        <end position="79"/>
    </location>
</feature>
<protein>
    <submittedName>
        <fullName evidence="2">Uncharacterized protein</fullName>
    </submittedName>
</protein>
<reference evidence="2 3" key="1">
    <citation type="submission" date="2019-06" db="EMBL/GenBank/DDBJ databases">
        <title>Pac Bio to generate improved reference genome sequences for organisms with transposon mutant libraries (support for FEBA project).</title>
        <authorList>
            <person name="Blow M."/>
        </authorList>
    </citation>
    <scope>NUCLEOTIDE SEQUENCE [LARGE SCALE GENOMIC DNA]</scope>
    <source>
        <strain evidence="2 3">USDA 1844</strain>
    </source>
</reference>
<keyword evidence="1" id="KW-0812">Transmembrane</keyword>
<keyword evidence="1" id="KW-0472">Membrane</keyword>
<keyword evidence="1" id="KW-1133">Transmembrane helix</keyword>
<dbReference type="RefSeq" id="WP_022719300.1">
    <property type="nucleotide sequence ID" value="NZ_ATTQ01000052.1"/>
</dbReference>
<dbReference type="EMBL" id="VISO01000001">
    <property type="protein sequence ID" value="TVZ74775.1"/>
    <property type="molecule type" value="Genomic_DNA"/>
</dbReference>
<feature type="transmembrane region" description="Helical" evidence="1">
    <location>
        <begin position="164"/>
        <end position="184"/>
    </location>
</feature>
<gene>
    <name evidence="2" type="ORF">BCL32_0087</name>
</gene>
<evidence type="ECO:0000256" key="1">
    <source>
        <dbReference type="SAM" id="Phobius"/>
    </source>
</evidence>
<dbReference type="Proteomes" id="UP000319824">
    <property type="component" value="Unassembled WGS sequence"/>
</dbReference>
<feature type="transmembrane region" description="Helical" evidence="1">
    <location>
        <begin position="91"/>
        <end position="114"/>
    </location>
</feature>
<evidence type="ECO:0000313" key="2">
    <source>
        <dbReference type="EMBL" id="TVZ74775.1"/>
    </source>
</evidence>
<name>A0A559TJI3_9HYPH</name>
<dbReference type="AlphaFoldDB" id="A0A559TJI3"/>
<sequence>MTDGSTYRELVSIRHPARKLTMGIFIALMLALFVARAPTSYTGGIPLIGEYVPLKLNAVYIIIFGPLVALAVSIYLWAIIAGRRSFRRSDVSFFGVAFVLLIVALGALCLQYFIVLAPVGHCDRLPNYDFLWTNQYGDMRIVHCMSGTADINEETPFYLRWQIVQSWVMALIPIVVAGFLFVAWRHVRRNIS</sequence>
<comment type="caution">
    <text evidence="2">The sequence shown here is derived from an EMBL/GenBank/DDBJ whole genome shotgun (WGS) entry which is preliminary data.</text>
</comment>
<evidence type="ECO:0000313" key="3">
    <source>
        <dbReference type="Proteomes" id="UP000319824"/>
    </source>
</evidence>
<feature type="transmembrane region" description="Helical" evidence="1">
    <location>
        <begin position="20"/>
        <end position="38"/>
    </location>
</feature>
<proteinExistence type="predicted"/>
<organism evidence="2 3">
    <name type="scientific">Rhizobium mongolense USDA 1844</name>
    <dbReference type="NCBI Taxonomy" id="1079460"/>
    <lineage>
        <taxon>Bacteria</taxon>
        <taxon>Pseudomonadati</taxon>
        <taxon>Pseudomonadota</taxon>
        <taxon>Alphaproteobacteria</taxon>
        <taxon>Hyphomicrobiales</taxon>
        <taxon>Rhizobiaceae</taxon>
        <taxon>Rhizobium/Agrobacterium group</taxon>
        <taxon>Rhizobium</taxon>
    </lineage>
</organism>